<reference evidence="2 3" key="1">
    <citation type="submission" date="2018-06" db="EMBL/GenBank/DDBJ databases">
        <title>Whole genome sequencing of Candida tropicalis (genome annotated by CSBL at Korea University).</title>
        <authorList>
            <person name="Ahn J."/>
        </authorList>
    </citation>
    <scope>NUCLEOTIDE SEQUENCE [LARGE SCALE GENOMIC DNA]</scope>
    <source>
        <strain evidence="2 3">ATCC 20962</strain>
    </source>
</reference>
<name>A0A367XRC8_9ASCO</name>
<dbReference type="EMBL" id="QLNQ01000029">
    <property type="protein sequence ID" value="RCK56168.1"/>
    <property type="molecule type" value="Genomic_DNA"/>
</dbReference>
<evidence type="ECO:0000313" key="2">
    <source>
        <dbReference type="EMBL" id="RCK56168.1"/>
    </source>
</evidence>
<gene>
    <name evidence="2" type="ORF">Cantr_05758</name>
</gene>
<keyword evidence="3" id="KW-1185">Reference proteome</keyword>
<feature type="region of interest" description="Disordered" evidence="1">
    <location>
        <begin position="1"/>
        <end position="46"/>
    </location>
</feature>
<dbReference type="Proteomes" id="UP000253472">
    <property type="component" value="Unassembled WGS sequence"/>
</dbReference>
<evidence type="ECO:0000313" key="3">
    <source>
        <dbReference type="Proteomes" id="UP000253472"/>
    </source>
</evidence>
<proteinExistence type="predicted"/>
<protein>
    <submittedName>
        <fullName evidence="2">Uncharacterized protein</fullName>
    </submittedName>
</protein>
<comment type="caution">
    <text evidence="2">The sequence shown here is derived from an EMBL/GenBank/DDBJ whole genome shotgun (WGS) entry which is preliminary data.</text>
</comment>
<organism evidence="2 3">
    <name type="scientific">Candida viswanathii</name>
    <dbReference type="NCBI Taxonomy" id="5486"/>
    <lineage>
        <taxon>Eukaryota</taxon>
        <taxon>Fungi</taxon>
        <taxon>Dikarya</taxon>
        <taxon>Ascomycota</taxon>
        <taxon>Saccharomycotina</taxon>
        <taxon>Pichiomycetes</taxon>
        <taxon>Debaryomycetaceae</taxon>
        <taxon>Candida/Lodderomyces clade</taxon>
        <taxon>Candida</taxon>
    </lineage>
</organism>
<evidence type="ECO:0000256" key="1">
    <source>
        <dbReference type="SAM" id="MobiDB-lite"/>
    </source>
</evidence>
<accession>A0A367XRC8</accession>
<sequence length="69" mass="7619">MRQVQCSRNVGEEVAKAKFPSASSTMPKLSGHPGAMEQHHGEDGVGGDVQRVVVDQTHEQRLDALMEWF</sequence>
<dbReference type="AlphaFoldDB" id="A0A367XRC8"/>